<evidence type="ECO:0000313" key="1">
    <source>
        <dbReference type="EMBL" id="AIZ42906.1"/>
    </source>
</evidence>
<proteinExistence type="predicted"/>
<dbReference type="EMBL" id="CP009976">
    <property type="protein sequence ID" value="AIZ42906.1"/>
    <property type="molecule type" value="Genomic_DNA"/>
</dbReference>
<sequence>MRNVKQTIAVFYIALILLFKVAGLHALSHQSDDSDLQHCEVCHITTAFSFIPLLQTTDPVLAKTEYLFVAQKTNANSSLVTFSNQYLSSYLYTRPPPPLS</sequence>
<protein>
    <recommendedName>
        <fullName evidence="3">DUF2946 domain-containing protein</fullName>
    </recommendedName>
</protein>
<organism evidence="1 2">
    <name type="scientific">Cellulophaga baltica 18</name>
    <dbReference type="NCBI Taxonomy" id="1348584"/>
    <lineage>
        <taxon>Bacteria</taxon>
        <taxon>Pseudomonadati</taxon>
        <taxon>Bacteroidota</taxon>
        <taxon>Flavobacteriia</taxon>
        <taxon>Flavobacteriales</taxon>
        <taxon>Flavobacteriaceae</taxon>
        <taxon>Cellulophaga</taxon>
    </lineage>
</organism>
<evidence type="ECO:0000313" key="2">
    <source>
        <dbReference type="Proteomes" id="UP000030786"/>
    </source>
</evidence>
<dbReference type="GeneID" id="78062194"/>
<evidence type="ECO:0008006" key="3">
    <source>
        <dbReference type="Google" id="ProtNLM"/>
    </source>
</evidence>
<dbReference type="KEGG" id="cbat:M666_15840"/>
<gene>
    <name evidence="1" type="ORF">M666_15840</name>
</gene>
<dbReference type="AlphaFoldDB" id="A0AAU8RIQ6"/>
<dbReference type="Proteomes" id="UP000030786">
    <property type="component" value="Chromosome"/>
</dbReference>
<dbReference type="RefSeq" id="WP_029446635.1">
    <property type="nucleotide sequence ID" value="NZ_CP009976.1"/>
</dbReference>
<accession>A0AAU8RIQ6</accession>
<reference evidence="1 2" key="1">
    <citation type="journal article" date="2014" name="Environ. Microbiol.">
        <title>Contrasting genomic patterns and infection strategies of two co-existing Bacteroidetes podovirus genera.</title>
        <authorList>
            <person name="Holmfeldt K."/>
            <person name="Howard-Varona C."/>
            <person name="Solonenko N."/>
            <person name="Sullivan M.B."/>
        </authorList>
    </citation>
    <scope>NUCLEOTIDE SEQUENCE [LARGE SCALE GENOMIC DNA]</scope>
    <source>
        <strain evidence="1 2">18</strain>
    </source>
</reference>
<name>A0AAU8RIQ6_9FLAO</name>